<organism evidence="4">
    <name type="scientific">bioreactor metagenome</name>
    <dbReference type="NCBI Taxonomy" id="1076179"/>
    <lineage>
        <taxon>unclassified sequences</taxon>
        <taxon>metagenomes</taxon>
        <taxon>ecological metagenomes</taxon>
    </lineage>
</organism>
<proteinExistence type="predicted"/>
<evidence type="ECO:0000313" key="4">
    <source>
        <dbReference type="EMBL" id="MPM20782.1"/>
    </source>
</evidence>
<keyword evidence="4" id="KW-0436">Ligase</keyword>
<dbReference type="Pfam" id="PF00391">
    <property type="entry name" value="PEP-utilizers"/>
    <property type="match status" value="1"/>
</dbReference>
<keyword evidence="4" id="KW-0808">Transferase</keyword>
<keyword evidence="2" id="KW-0067">ATP-binding</keyword>
<reference evidence="4" key="1">
    <citation type="submission" date="2019-08" db="EMBL/GenBank/DDBJ databases">
        <authorList>
            <person name="Kucharzyk K."/>
            <person name="Murdoch R.W."/>
            <person name="Higgins S."/>
            <person name="Loffler F."/>
        </authorList>
    </citation>
    <scope>NUCLEOTIDE SEQUENCE</scope>
</reference>
<dbReference type="GO" id="GO:0005524">
    <property type="term" value="F:ATP binding"/>
    <property type="evidence" value="ECO:0007669"/>
    <property type="project" value="UniProtKB-KW"/>
</dbReference>
<dbReference type="InterPro" id="IPR036637">
    <property type="entry name" value="Phosphohistidine_dom_sf"/>
</dbReference>
<dbReference type="PANTHER" id="PTHR43615:SF1">
    <property type="entry name" value="PPDK_N DOMAIN-CONTAINING PROTEIN"/>
    <property type="match status" value="1"/>
</dbReference>
<evidence type="ECO:0000256" key="1">
    <source>
        <dbReference type="ARBA" id="ARBA00022741"/>
    </source>
</evidence>
<dbReference type="InterPro" id="IPR051549">
    <property type="entry name" value="PEP_Utilizing_Enz"/>
</dbReference>
<dbReference type="EC" id="6.4.-.-" evidence="4"/>
<dbReference type="FunFam" id="3.50.30.10:FF:000007">
    <property type="entry name" value="Phosphoenolpyruvate synthase"/>
    <property type="match status" value="1"/>
</dbReference>
<feature type="domain" description="PEP-utilising enzyme mobile" evidence="3">
    <location>
        <begin position="278"/>
        <end position="349"/>
    </location>
</feature>
<dbReference type="PANTHER" id="PTHR43615">
    <property type="entry name" value="PHOSPHOENOLPYRUVATE SYNTHASE-RELATED"/>
    <property type="match status" value="1"/>
</dbReference>
<dbReference type="EMBL" id="VSSQ01003458">
    <property type="protein sequence ID" value="MPM20782.1"/>
    <property type="molecule type" value="Genomic_DNA"/>
</dbReference>
<dbReference type="Gene3D" id="3.50.30.10">
    <property type="entry name" value="Phosphohistidine domain"/>
    <property type="match status" value="1"/>
</dbReference>
<dbReference type="AlphaFoldDB" id="A0A644XX03"/>
<accession>A0A644XX03</accession>
<dbReference type="InterPro" id="IPR008279">
    <property type="entry name" value="PEP-util_enz_mobile_dom"/>
</dbReference>
<name>A0A644XX03_9ZZZZ</name>
<dbReference type="GO" id="GO:0016772">
    <property type="term" value="F:transferase activity, transferring phosphorus-containing groups"/>
    <property type="evidence" value="ECO:0007669"/>
    <property type="project" value="InterPro"/>
</dbReference>
<gene>
    <name evidence="4" type="primary">pigC_5</name>
    <name evidence="4" type="ORF">SDC9_67218</name>
</gene>
<comment type="caution">
    <text evidence="4">The sequence shown here is derived from an EMBL/GenBank/DDBJ whole genome shotgun (WGS) entry which is preliminary data.</text>
</comment>
<evidence type="ECO:0000256" key="2">
    <source>
        <dbReference type="ARBA" id="ARBA00022840"/>
    </source>
</evidence>
<dbReference type="GO" id="GO:0016874">
    <property type="term" value="F:ligase activity"/>
    <property type="evidence" value="ECO:0007669"/>
    <property type="project" value="UniProtKB-KW"/>
</dbReference>
<dbReference type="SUPFAM" id="SSF52009">
    <property type="entry name" value="Phosphohistidine domain"/>
    <property type="match status" value="1"/>
</dbReference>
<evidence type="ECO:0000259" key="3">
    <source>
        <dbReference type="Pfam" id="PF00391"/>
    </source>
</evidence>
<keyword evidence="1" id="KW-0547">Nucleotide-binding</keyword>
<sequence length="354" mass="38782">MLARAVAHDVTAEMGVALLDVADVVRGHPEVMAGLARLGDADFFDRLERLEGGPETAAAIRGFLDRYGMRCAGEIDITRPRWNEQPTALVPMILSAVRTLGPDARQGFTEAAVEAADAKERELLDRIRRQPGGRRRARRVARTISRIRNLAGYREYPKYLMVGHYWMIKQALMREADGLAREGVIEAPDDVRFLTLDEFREAVRTRRVDGAVIAARRARFALDARLTPPRVMTSEGEVFTGGYDTSRMPAGALPGIAASPGTVEGRARVILSMEQADLEPGDILVTTFTDPSWTPAFLSITGLVPEVGGRATHGSVIAREYGLPAVVGVENVTRLIPDGRRIRVNGTEGYVQLL</sequence>
<protein>
    <submittedName>
        <fullName evidence="4">Prodigiosin synthesizing transferase PigC</fullName>
        <ecNumber evidence="4">6.4.-.-</ecNumber>
    </submittedName>
</protein>